<evidence type="ECO:0000313" key="1">
    <source>
        <dbReference type="EMBL" id="QJA91265.1"/>
    </source>
</evidence>
<protein>
    <submittedName>
        <fullName evidence="1">Putative head tail connector protein</fullName>
    </submittedName>
</protein>
<organism evidence="1">
    <name type="scientific">viral metagenome</name>
    <dbReference type="NCBI Taxonomy" id="1070528"/>
    <lineage>
        <taxon>unclassified sequences</taxon>
        <taxon>metagenomes</taxon>
        <taxon>organismal metagenomes</taxon>
    </lineage>
</organism>
<name>A0A6M3LDL8_9ZZZZ</name>
<gene>
    <name evidence="1" type="ORF">MM415B03413_0008</name>
</gene>
<dbReference type="AlphaFoldDB" id="A0A6M3LDL8"/>
<sequence>MANEYNAYASLTQLKNWLDIDSTTWDVELLTSLIAASRQIDQLCMRHFYVSTGTRYYDGSGNPFYLPDDLLTVTTFKLDEDGDATYESTLATTDYQLMPLNDPAKTWVAISSNSTYGGFASGIRAGIQIVGNFGHGDGNSSTPYFTSDSLAAEAIDSSETAIDVDDGTDFGAGQTILIGSEQMYIRSISTNTLTVVRAVNGTTAAAHDDDSAIYVYQYPEPITQATLIQAMRWWKRRESAFQDAVGNPETGMINVFKGLDPDIKMIVQQYKRKVW</sequence>
<accession>A0A6M3LDL8</accession>
<dbReference type="EMBL" id="MT142974">
    <property type="protein sequence ID" value="QJA91265.1"/>
    <property type="molecule type" value="Genomic_DNA"/>
</dbReference>
<reference evidence="1" key="1">
    <citation type="submission" date="2020-03" db="EMBL/GenBank/DDBJ databases">
        <title>The deep terrestrial virosphere.</title>
        <authorList>
            <person name="Holmfeldt K."/>
            <person name="Nilsson E."/>
            <person name="Simone D."/>
            <person name="Lopez-Fernandez M."/>
            <person name="Wu X."/>
            <person name="de Brujin I."/>
            <person name="Lundin D."/>
            <person name="Andersson A."/>
            <person name="Bertilsson S."/>
            <person name="Dopson M."/>
        </authorList>
    </citation>
    <scope>NUCLEOTIDE SEQUENCE</scope>
    <source>
        <strain evidence="1">MM415B03413</strain>
    </source>
</reference>
<proteinExistence type="predicted"/>